<evidence type="ECO:0000313" key="3">
    <source>
        <dbReference type="Proteomes" id="UP000035489"/>
    </source>
</evidence>
<dbReference type="Pfam" id="PF26468">
    <property type="entry name" value="GIY_YIG_3"/>
    <property type="match status" value="1"/>
</dbReference>
<evidence type="ECO:0000313" key="2">
    <source>
        <dbReference type="EMBL" id="KLK91002.1"/>
    </source>
</evidence>
<dbReference type="PATRIC" id="fig|1225564.3.peg.5939"/>
<dbReference type="AlphaFoldDB" id="A0A0H1REI1"/>
<name>A0A0H1REI1_9HYPH</name>
<sequence length="236" mass="26478">MSHLADLQAFYSILAELGRRTGEARPLRSEGERRRWPRRGVYFFFEPHETRTTSGTGPRIVRVGTHALKVGGSATLSVRLNQHRGAIRTGGGNHRGSIFRLLVGLALSQRDASIAVATWGDKKIERKVAAPKEMQLEREVSQYIGAMPVLALEVPDEPGPDSLRGYIERNAIALLSGFNSSEADKPSNHWLGYHCPRDRVRRSGLWNNNHVDETYDSQFLGIMEQLMLQQASFENE</sequence>
<dbReference type="InterPro" id="IPR058782">
    <property type="entry name" value="GIY_YIG_3"/>
</dbReference>
<dbReference type="STRING" id="1225564.AA309_22765"/>
<organism evidence="2 3">
    <name type="scientific">Microvirga vignae</name>
    <dbReference type="NCBI Taxonomy" id="1225564"/>
    <lineage>
        <taxon>Bacteria</taxon>
        <taxon>Pseudomonadati</taxon>
        <taxon>Pseudomonadota</taxon>
        <taxon>Alphaproteobacteria</taxon>
        <taxon>Hyphomicrobiales</taxon>
        <taxon>Methylobacteriaceae</taxon>
        <taxon>Microvirga</taxon>
    </lineage>
</organism>
<proteinExistence type="predicted"/>
<dbReference type="Proteomes" id="UP000035489">
    <property type="component" value="Unassembled WGS sequence"/>
</dbReference>
<dbReference type="EMBL" id="LCYG01000062">
    <property type="protein sequence ID" value="KLK91002.1"/>
    <property type="molecule type" value="Genomic_DNA"/>
</dbReference>
<protein>
    <recommendedName>
        <fullName evidence="1">GIY-YIG domain-containing protein</fullName>
    </recommendedName>
</protein>
<keyword evidence="3" id="KW-1185">Reference proteome</keyword>
<feature type="domain" description="GIY-YIG" evidence="1">
    <location>
        <begin position="1"/>
        <end position="230"/>
    </location>
</feature>
<reference evidence="2 3" key="1">
    <citation type="submission" date="2015-05" db="EMBL/GenBank/DDBJ databases">
        <title>Draft genome sequence of Microvirga vignae strain BR3299, a novel nitrogen fixing bacteria isolated from Brazil semi-aired region.</title>
        <authorList>
            <person name="Zilli J.E."/>
            <person name="Passos S.R."/>
            <person name="Leite J."/>
            <person name="Baldani J.I."/>
            <person name="Xavier G.R."/>
            <person name="Rumjaneck N.G."/>
            <person name="Simoes-Araujo J.L."/>
        </authorList>
    </citation>
    <scope>NUCLEOTIDE SEQUENCE [LARGE SCALE GENOMIC DNA]</scope>
    <source>
        <strain evidence="2 3">BR3299</strain>
    </source>
</reference>
<comment type="caution">
    <text evidence="2">The sequence shown here is derived from an EMBL/GenBank/DDBJ whole genome shotgun (WGS) entry which is preliminary data.</text>
</comment>
<accession>A0A0H1REI1</accession>
<gene>
    <name evidence="2" type="ORF">AA309_22765</name>
</gene>
<evidence type="ECO:0000259" key="1">
    <source>
        <dbReference type="Pfam" id="PF26468"/>
    </source>
</evidence>
<dbReference type="OrthoDB" id="7107773at2"/>